<evidence type="ECO:0000256" key="2">
    <source>
        <dbReference type="ARBA" id="ARBA00011255"/>
    </source>
</evidence>
<dbReference type="PANTHER" id="PTHR30288:SF0">
    <property type="entry name" value="FLAGELLAR HOOK-ASSOCIATED PROTEIN 2"/>
    <property type="match status" value="1"/>
</dbReference>
<proteinExistence type="inferred from homology"/>
<comment type="subunit">
    <text evidence="2 5">Homopentamer.</text>
</comment>
<dbReference type="InterPro" id="IPR010809">
    <property type="entry name" value="FliD_C"/>
</dbReference>
<dbReference type="InterPro" id="IPR040026">
    <property type="entry name" value="FliD"/>
</dbReference>
<comment type="subcellular location">
    <subcellularLocation>
        <location evidence="5">Secreted</location>
    </subcellularLocation>
    <subcellularLocation>
        <location evidence="5">Bacterial flagellum</location>
    </subcellularLocation>
</comment>
<gene>
    <name evidence="8" type="ORF">GCM10022277_05250</name>
</gene>
<name>A0ABP7M3U9_9GAMM</name>
<keyword evidence="3" id="KW-0175">Coiled coil</keyword>
<dbReference type="PANTHER" id="PTHR30288">
    <property type="entry name" value="FLAGELLAR CAP/ASSEMBLY PROTEIN FLID"/>
    <property type="match status" value="1"/>
</dbReference>
<keyword evidence="4 5" id="KW-0975">Bacterial flagellum</keyword>
<feature type="domain" description="Flagellar hook-associated protein 2 N-terminal" evidence="6">
    <location>
        <begin position="10"/>
        <end position="106"/>
    </location>
</feature>
<dbReference type="RefSeq" id="WP_344795198.1">
    <property type="nucleotide sequence ID" value="NZ_BAABBN010000004.1"/>
</dbReference>
<feature type="domain" description="Flagellar hook-associated protein 2 C-terminal" evidence="7">
    <location>
        <begin position="250"/>
        <end position="409"/>
    </location>
</feature>
<reference evidence="9" key="1">
    <citation type="journal article" date="2019" name="Int. J. Syst. Evol. Microbiol.">
        <title>The Global Catalogue of Microorganisms (GCM) 10K type strain sequencing project: providing services to taxonomists for standard genome sequencing and annotation.</title>
        <authorList>
            <consortium name="The Broad Institute Genomics Platform"/>
            <consortium name="The Broad Institute Genome Sequencing Center for Infectious Disease"/>
            <person name="Wu L."/>
            <person name="Ma J."/>
        </authorList>
    </citation>
    <scope>NUCLEOTIDE SEQUENCE [LARGE SCALE GENOMIC DNA]</scope>
    <source>
        <strain evidence="9">JCM 17551</strain>
    </source>
</reference>
<evidence type="ECO:0000259" key="7">
    <source>
        <dbReference type="Pfam" id="PF07195"/>
    </source>
</evidence>
<accession>A0ABP7M3U9</accession>
<evidence type="ECO:0000313" key="8">
    <source>
        <dbReference type="EMBL" id="GAA3913584.1"/>
    </source>
</evidence>
<comment type="function">
    <text evidence="5">Required for morphogenesis and for the elongation of the flagellar filament by facilitating polymerization of the flagellin monomers at the tip of growing filament. Forms a capping structure, which prevents flagellin subunits (transported through the central channel of the flagellum) from leaking out without polymerization at the distal end.</text>
</comment>
<evidence type="ECO:0000256" key="5">
    <source>
        <dbReference type="RuleBase" id="RU362066"/>
    </source>
</evidence>
<comment type="caution">
    <text evidence="8">The sequence shown here is derived from an EMBL/GenBank/DDBJ whole genome shotgun (WGS) entry which is preliminary data.</text>
</comment>
<keyword evidence="5" id="KW-0964">Secreted</keyword>
<evidence type="ECO:0000256" key="4">
    <source>
        <dbReference type="ARBA" id="ARBA00023143"/>
    </source>
</evidence>
<dbReference type="Pfam" id="PF02465">
    <property type="entry name" value="FliD_N"/>
    <property type="match status" value="1"/>
</dbReference>
<keyword evidence="9" id="KW-1185">Reference proteome</keyword>
<dbReference type="InterPro" id="IPR003481">
    <property type="entry name" value="FliD_N"/>
</dbReference>
<sequence length="831" mass="87181">MAVSSIGIGSGVLTSELIDSLVEAERAPTELRLDREKEDLDAQLSAYGKIQSSLQEFRLPARVLSNPNALLGTDVSSSASEIEVSASSSAPLAEYTVDVSQTAQAHSLVSGTFATRDSDILGTGTLRFELGTYTTTNDNGTPGDTSDDTINFDNNGSGSFTVPITSGDLDSIAKAVNEETTNTGIRADVVDTGSGFVLVFSSEETGAENAIRVTAQVDGDSDTTDNAGLSQLTYTENPATERFMTETQNAQDAMLTVNGLAITSSSNKINDVISGVTLDLNGVTTSSAKIKVTRDASVVGERIQDLVDAYNGFKELMDEYSTFDPDNPETGLLLGDSTLRNLENQVDSVFGQVVSGMENANVRSLAELGLTLSKTENVYEFDQDKFNKVFDEFPEDVAAIFSQKLESSSSRVDFKSVVSGTTAPGSYDYSITQLASQGSYTGVTAVSFPADSFTVTAGVNDAFKLEVNGVASGQITLTAGAYDGAALALEIQSQINNDSTLKNNSASVVVAYDSGTNSFSITSDLYKSSSSVAFTEIAASTENDFGFSLTNGTTVAGKDAEGTINGVGMKGTESSGTFTALSVLSSFPFTVDANNDEFSISVDGITSGILSLTQQAYASGGDLATEVQNQINADPTLLAAGKSVTVSFDTDKLIITSDSKGTSSTVSFASLDTNSSTDLGFSLNSSLSKAGEDFTTTGVTASGNRLELDDPDNAADGVVLNALVNDFQPGETEITGTANYVSGVADELVSLFNGFLAFDGLINNKTDSIKTELKSVDDARSSMEDRLKALEDKLTIQFISADLRVSQLKNTEQFVTTQLAAIVNSFTNSDK</sequence>
<evidence type="ECO:0000259" key="6">
    <source>
        <dbReference type="Pfam" id="PF02465"/>
    </source>
</evidence>
<evidence type="ECO:0000256" key="1">
    <source>
        <dbReference type="ARBA" id="ARBA00009764"/>
    </source>
</evidence>
<organism evidence="8 9">
    <name type="scientific">Litoribacillus peritrichatus</name>
    <dbReference type="NCBI Taxonomy" id="718191"/>
    <lineage>
        <taxon>Bacteria</taxon>
        <taxon>Pseudomonadati</taxon>
        <taxon>Pseudomonadota</taxon>
        <taxon>Gammaproteobacteria</taxon>
        <taxon>Oceanospirillales</taxon>
        <taxon>Oceanospirillaceae</taxon>
        <taxon>Litoribacillus</taxon>
    </lineage>
</organism>
<dbReference type="Proteomes" id="UP001501565">
    <property type="component" value="Unassembled WGS sequence"/>
</dbReference>
<protein>
    <recommendedName>
        <fullName evidence="5">Flagellar hook-associated protein 2</fullName>
        <shortName evidence="5">HAP2</shortName>
    </recommendedName>
    <alternativeName>
        <fullName evidence="5">Flagellar cap protein</fullName>
    </alternativeName>
</protein>
<evidence type="ECO:0000313" key="9">
    <source>
        <dbReference type="Proteomes" id="UP001501565"/>
    </source>
</evidence>
<evidence type="ECO:0000256" key="3">
    <source>
        <dbReference type="ARBA" id="ARBA00023054"/>
    </source>
</evidence>
<dbReference type="Pfam" id="PF07195">
    <property type="entry name" value="FliD_C"/>
    <property type="match status" value="1"/>
</dbReference>
<comment type="similarity">
    <text evidence="1 5">Belongs to the FliD family.</text>
</comment>
<dbReference type="EMBL" id="BAABBN010000004">
    <property type="protein sequence ID" value="GAA3913584.1"/>
    <property type="molecule type" value="Genomic_DNA"/>
</dbReference>